<dbReference type="GO" id="GO:0140662">
    <property type="term" value="F:ATP-dependent protein folding chaperone"/>
    <property type="evidence" value="ECO:0007669"/>
    <property type="project" value="InterPro"/>
</dbReference>
<feature type="region of interest" description="Disordered" evidence="9">
    <location>
        <begin position="784"/>
        <end position="864"/>
    </location>
</feature>
<evidence type="ECO:0000256" key="1">
    <source>
        <dbReference type="ARBA" id="ARBA00004319"/>
    </source>
</evidence>
<dbReference type="Ensembl" id="ENSSGRT00000028392.1">
    <property type="protein sequence ID" value="ENSSGRP00000026355.1"/>
    <property type="gene ID" value="ENSSGRG00000014739.1"/>
</dbReference>
<evidence type="ECO:0000256" key="10">
    <source>
        <dbReference type="SAM" id="SignalP"/>
    </source>
</evidence>
<feature type="chain" id="PRO_5025426588" description="Hypoxia up-regulated protein 1" evidence="10">
    <location>
        <begin position="35"/>
        <end position="864"/>
    </location>
</feature>
<dbReference type="InterPro" id="IPR029048">
    <property type="entry name" value="HSP70_C_sf"/>
</dbReference>
<dbReference type="PANTHER" id="PTHR45639:SF3">
    <property type="entry name" value="HYPOXIA UP-REGULATED PROTEIN 1"/>
    <property type="match status" value="1"/>
</dbReference>
<evidence type="ECO:0000256" key="9">
    <source>
        <dbReference type="SAM" id="MobiDB-lite"/>
    </source>
</evidence>
<dbReference type="PROSITE" id="PS00329">
    <property type="entry name" value="HSP70_2"/>
    <property type="match status" value="1"/>
</dbReference>
<keyword evidence="5" id="KW-0256">Endoplasmic reticulum</keyword>
<dbReference type="InterPro" id="IPR013126">
    <property type="entry name" value="Hsp_70_fam"/>
</dbReference>
<reference evidence="11" key="2">
    <citation type="submission" date="2025-09" db="UniProtKB">
        <authorList>
            <consortium name="Ensembl"/>
        </authorList>
    </citation>
    <scope>IDENTIFICATION</scope>
</reference>
<dbReference type="Proteomes" id="UP000472262">
    <property type="component" value="Unassembled WGS sequence"/>
</dbReference>
<feature type="compositionally biased region" description="Low complexity" evidence="9">
    <location>
        <begin position="796"/>
        <end position="811"/>
    </location>
</feature>
<feature type="compositionally biased region" description="Basic and acidic residues" evidence="9">
    <location>
        <begin position="786"/>
        <end position="795"/>
    </location>
</feature>
<dbReference type="Gene3D" id="3.30.30.30">
    <property type="match status" value="1"/>
</dbReference>
<feature type="compositionally biased region" description="Polar residues" evidence="9">
    <location>
        <begin position="839"/>
        <end position="853"/>
    </location>
</feature>
<comment type="similarity">
    <text evidence="2">Belongs to the heat shock protein 70 family.</text>
</comment>
<dbReference type="Gene3D" id="3.30.420.40">
    <property type="match status" value="2"/>
</dbReference>
<dbReference type="Gene3D" id="3.90.640.10">
    <property type="entry name" value="Actin, Chain A, domain 4"/>
    <property type="match status" value="1"/>
</dbReference>
<keyword evidence="12" id="KW-1185">Reference proteome</keyword>
<organism evidence="11 12">
    <name type="scientific">Sinocyclocheilus grahami</name>
    <name type="common">Dianchi golden-line fish</name>
    <name type="synonym">Barbus grahami</name>
    <dbReference type="NCBI Taxonomy" id="75366"/>
    <lineage>
        <taxon>Eukaryota</taxon>
        <taxon>Metazoa</taxon>
        <taxon>Chordata</taxon>
        <taxon>Craniata</taxon>
        <taxon>Vertebrata</taxon>
        <taxon>Euteleostomi</taxon>
        <taxon>Actinopterygii</taxon>
        <taxon>Neopterygii</taxon>
        <taxon>Teleostei</taxon>
        <taxon>Ostariophysi</taxon>
        <taxon>Cypriniformes</taxon>
        <taxon>Cyprinidae</taxon>
        <taxon>Cyprininae</taxon>
        <taxon>Sinocyclocheilus</taxon>
    </lineage>
</organism>
<dbReference type="Gene3D" id="2.60.34.10">
    <property type="entry name" value="Substrate Binding Domain Of DNAk, Chain A, domain 1"/>
    <property type="match status" value="1"/>
</dbReference>
<dbReference type="FunFam" id="3.30.30.30:FF:000004">
    <property type="entry name" value="hypoxia up-regulated protein 1"/>
    <property type="match status" value="1"/>
</dbReference>
<keyword evidence="4" id="KW-0547">Nucleotide-binding</keyword>
<proteinExistence type="inferred from homology"/>
<dbReference type="SUPFAM" id="SSF53067">
    <property type="entry name" value="Actin-like ATPase domain"/>
    <property type="match status" value="2"/>
</dbReference>
<dbReference type="FunFam" id="3.90.640.10:FF:000012">
    <property type="entry name" value="Hypoxia up-regulated protein 1"/>
    <property type="match status" value="1"/>
</dbReference>
<dbReference type="FunFam" id="2.60.34.10:FF:000009">
    <property type="entry name" value="Hypoxia up-regulated protein 1"/>
    <property type="match status" value="1"/>
</dbReference>
<accession>A0A672LP22</accession>
<dbReference type="GO" id="GO:1903298">
    <property type="term" value="P:negative regulation of hypoxia-induced intrinsic apoptotic signaling pathway"/>
    <property type="evidence" value="ECO:0007669"/>
    <property type="project" value="TreeGrafter"/>
</dbReference>
<evidence type="ECO:0000313" key="12">
    <source>
        <dbReference type="Proteomes" id="UP000472262"/>
    </source>
</evidence>
<reference evidence="11" key="1">
    <citation type="submission" date="2025-08" db="UniProtKB">
        <authorList>
            <consortium name="Ensembl"/>
        </authorList>
    </citation>
    <scope>IDENTIFICATION</scope>
</reference>
<dbReference type="Gene3D" id="1.20.1270.10">
    <property type="match status" value="1"/>
</dbReference>
<dbReference type="GO" id="GO:0034663">
    <property type="term" value="C:endoplasmic reticulum chaperone complex"/>
    <property type="evidence" value="ECO:0007669"/>
    <property type="project" value="TreeGrafter"/>
</dbReference>
<gene>
    <name evidence="11" type="primary">LOC107577052</name>
</gene>
<evidence type="ECO:0000256" key="2">
    <source>
        <dbReference type="ARBA" id="ARBA00007381"/>
    </source>
</evidence>
<dbReference type="InterPro" id="IPR043129">
    <property type="entry name" value="ATPase_NBD"/>
</dbReference>
<dbReference type="GO" id="GO:0005788">
    <property type="term" value="C:endoplasmic reticulum lumen"/>
    <property type="evidence" value="ECO:0007669"/>
    <property type="project" value="UniProtKB-SubCell"/>
</dbReference>
<dbReference type="GO" id="GO:0030968">
    <property type="term" value="P:endoplasmic reticulum unfolded protein response"/>
    <property type="evidence" value="ECO:0007669"/>
    <property type="project" value="TreeGrafter"/>
</dbReference>
<dbReference type="Pfam" id="PF00012">
    <property type="entry name" value="HSP70"/>
    <property type="match status" value="1"/>
</dbReference>
<keyword evidence="7" id="KW-0143">Chaperone</keyword>
<dbReference type="CDD" id="cd10230">
    <property type="entry name" value="ASKHA_NBD_HSP70_HYOU1"/>
    <property type="match status" value="1"/>
</dbReference>
<name>A0A672LP22_SINGR</name>
<dbReference type="InterPro" id="IPR018181">
    <property type="entry name" value="Heat_shock_70_CS"/>
</dbReference>
<evidence type="ECO:0000313" key="11">
    <source>
        <dbReference type="Ensembl" id="ENSSGRP00000026355.1"/>
    </source>
</evidence>
<evidence type="ECO:0000256" key="5">
    <source>
        <dbReference type="ARBA" id="ARBA00022824"/>
    </source>
</evidence>
<feature type="signal peptide" evidence="10">
    <location>
        <begin position="1"/>
        <end position="34"/>
    </location>
</feature>
<dbReference type="PRINTS" id="PR00301">
    <property type="entry name" value="HEATSHOCK70"/>
</dbReference>
<dbReference type="AlphaFoldDB" id="A0A672LP22"/>
<keyword evidence="6" id="KW-0067">ATP-binding</keyword>
<dbReference type="GO" id="GO:0005524">
    <property type="term" value="F:ATP binding"/>
    <property type="evidence" value="ECO:0007669"/>
    <property type="project" value="UniProtKB-KW"/>
</dbReference>
<dbReference type="InterPro" id="IPR029047">
    <property type="entry name" value="HSP70_peptide-bd_sf"/>
</dbReference>
<sequence length="864" mass="97383">TLPACRKARPVIGQLPSWRLSVLLCLSLSIAVMSVDLGSEWMKIALVKPGVPMEIVLNKESRRKTPVAVCLKENERLFGDSALGVAVKNPMVVYRFLQSILGKTADNPQVAQYQKHFPEHQLLRDEKRGTVFFKFSDTLQRNFWQPIKDAVITVPAYFNQAERRAVLQAANIAGLKVLQLINDNTAVALNYGVFRRKDINSTAQNILFYDMGSGSTTATIVTYQTVKTKESGTHPQLQIRGVGFDRTLGGFEMELRLRDHLAKLFNEQKKSKKDVRENLRAMAKLLKEAQRLKTVLSANAEHMAQIEGLMDDIDFKAKVTRSEFEALCEDLFDRVPGPVKEALAAAEMSMDEIEQVILVGGSTRVPKVQDVLLKAVGKEELSKNINADEAAAMGAVYQAAALSKAFKVKPFLVRDAAVFPIQVEFSRETEEEDGIKTMKHNKRILFQRMAPYPQRKVITFNRYMDDFVFYINYGDLSFLGEQDLKVFGSQNLTMVKLSGVGSSFKKHSDAESKGIKAHFNMDESGVLILDRVSNLVLDFKLGNTISSLFGGGSSEPNANVTEPVTVILGKWDRHSIESEESLKNSHVFLPHIRLQDLTDRDLEKQEREKTLNSLEAFIFETQDKMYQDEYLAVVTEEEKEQITGKLSEASNWMDEEGYTAGTKELKEKLSELKKLCKAMFFRVEERKKWPDRLAALDSMLNHSTIFLKSVRLIPEGDQIFTEVELKMLERVINETMTWKNETVAEQEKLSPTEKPVLLSKDIEAKHSFLDREVNYLLNKAKFAKPKPKDKAKDKNTTSTENSNANSTANSTEDAEKVKPAEEPPTAEEKEETILELNPAENTDTGNSQSTNHPDISVDAKSFQN</sequence>
<evidence type="ECO:0000256" key="6">
    <source>
        <dbReference type="ARBA" id="ARBA00022840"/>
    </source>
</evidence>
<evidence type="ECO:0000256" key="8">
    <source>
        <dbReference type="ARBA" id="ARBA00040503"/>
    </source>
</evidence>
<dbReference type="PROSITE" id="PS01036">
    <property type="entry name" value="HSP70_3"/>
    <property type="match status" value="1"/>
</dbReference>
<keyword evidence="3 10" id="KW-0732">Signal</keyword>
<comment type="subcellular location">
    <subcellularLocation>
        <location evidence="1">Endoplasmic reticulum lumen</location>
    </subcellularLocation>
</comment>
<protein>
    <recommendedName>
        <fullName evidence="8">Hypoxia up-regulated protein 1</fullName>
    </recommendedName>
</protein>
<dbReference type="PANTHER" id="PTHR45639">
    <property type="entry name" value="HSC70CB, ISOFORM G-RELATED"/>
    <property type="match status" value="1"/>
</dbReference>
<dbReference type="FunFam" id="1.20.1270.10:FF:000013">
    <property type="entry name" value="Hypoxia up-regulated protein 1"/>
    <property type="match status" value="1"/>
</dbReference>
<evidence type="ECO:0000256" key="7">
    <source>
        <dbReference type="ARBA" id="ARBA00023186"/>
    </source>
</evidence>
<evidence type="ECO:0000256" key="3">
    <source>
        <dbReference type="ARBA" id="ARBA00022729"/>
    </source>
</evidence>
<dbReference type="SUPFAM" id="SSF100934">
    <property type="entry name" value="Heat shock protein 70kD (HSP70), C-terminal subdomain"/>
    <property type="match status" value="1"/>
</dbReference>
<evidence type="ECO:0000256" key="4">
    <source>
        <dbReference type="ARBA" id="ARBA00022741"/>
    </source>
</evidence>